<feature type="region of interest" description="Disordered" evidence="3">
    <location>
        <begin position="268"/>
        <end position="293"/>
    </location>
</feature>
<dbReference type="GO" id="GO:0003723">
    <property type="term" value="F:RNA binding"/>
    <property type="evidence" value="ECO:0007669"/>
    <property type="project" value="UniProtKB-UniRule"/>
</dbReference>
<evidence type="ECO:0000313" key="6">
    <source>
        <dbReference type="Proteomes" id="UP000265515"/>
    </source>
</evidence>
<evidence type="ECO:0000313" key="5">
    <source>
        <dbReference type="EMBL" id="GBG83830.1"/>
    </source>
</evidence>
<dbReference type="InterPro" id="IPR000504">
    <property type="entry name" value="RRM_dom"/>
</dbReference>
<dbReference type="Pfam" id="PF00076">
    <property type="entry name" value="RRM_1"/>
    <property type="match status" value="1"/>
</dbReference>
<dbReference type="Gene3D" id="3.30.70.330">
    <property type="match status" value="1"/>
</dbReference>
<dbReference type="CDD" id="cd21618">
    <property type="entry name" value="RRM_AtNSRA_like"/>
    <property type="match status" value="1"/>
</dbReference>
<dbReference type="OrthoDB" id="431169at2759"/>
<evidence type="ECO:0000259" key="4">
    <source>
        <dbReference type="PROSITE" id="PS50102"/>
    </source>
</evidence>
<sequence length="293" mass="31331">MEGSIGQDRRGAVQPPKRTRRDYAEYEQQVPADRVGLYAAAQARGRGPAEMAAAYGPRGGELDYEPVPRASMPGRWREDGMGHPADMLAYGPGPEMGLGGPARRMSLEGAGIGMGMMGPRGIVEDGLIPTPGREPALSMRSMGMEMGGRVAPLNGLGLEPERGLGAMRGAIGVEALPENACSTLYVDGIPIDCSKREAAHIFRPFIGFQGLRLVHKDSKKGGGEKIVLCFVEFTNVQCAATALEALQGYKFDESDPESYVLRVSFAKHPGPRSAAERRRGGPDGYENSRGNAR</sequence>
<dbReference type="Proteomes" id="UP000265515">
    <property type="component" value="Unassembled WGS sequence"/>
</dbReference>
<feature type="region of interest" description="Disordered" evidence="3">
    <location>
        <begin position="1"/>
        <end position="28"/>
    </location>
</feature>
<dbReference type="EMBL" id="BFEA01000453">
    <property type="protein sequence ID" value="GBG83830.1"/>
    <property type="molecule type" value="Genomic_DNA"/>
</dbReference>
<dbReference type="PROSITE" id="PS50102">
    <property type="entry name" value="RRM"/>
    <property type="match status" value="1"/>
</dbReference>
<dbReference type="AlphaFoldDB" id="A0A388LNA3"/>
<reference evidence="5 6" key="1">
    <citation type="journal article" date="2018" name="Cell">
        <title>The Chara Genome: Secondary Complexity and Implications for Plant Terrestrialization.</title>
        <authorList>
            <person name="Nishiyama T."/>
            <person name="Sakayama H."/>
            <person name="Vries J.D."/>
            <person name="Buschmann H."/>
            <person name="Saint-Marcoux D."/>
            <person name="Ullrich K.K."/>
            <person name="Haas F.B."/>
            <person name="Vanderstraeten L."/>
            <person name="Becker D."/>
            <person name="Lang D."/>
            <person name="Vosolsobe S."/>
            <person name="Rombauts S."/>
            <person name="Wilhelmsson P.K.I."/>
            <person name="Janitza P."/>
            <person name="Kern R."/>
            <person name="Heyl A."/>
            <person name="Rumpler F."/>
            <person name="Villalobos L.I.A.C."/>
            <person name="Clay J.M."/>
            <person name="Skokan R."/>
            <person name="Toyoda A."/>
            <person name="Suzuki Y."/>
            <person name="Kagoshima H."/>
            <person name="Schijlen E."/>
            <person name="Tajeshwar N."/>
            <person name="Catarino B."/>
            <person name="Hetherington A.J."/>
            <person name="Saltykova A."/>
            <person name="Bonnot C."/>
            <person name="Breuninger H."/>
            <person name="Symeonidi A."/>
            <person name="Radhakrishnan G.V."/>
            <person name="Van Nieuwerburgh F."/>
            <person name="Deforce D."/>
            <person name="Chang C."/>
            <person name="Karol K.G."/>
            <person name="Hedrich R."/>
            <person name="Ulvskov P."/>
            <person name="Glockner G."/>
            <person name="Delwiche C.F."/>
            <person name="Petrasek J."/>
            <person name="Van de Peer Y."/>
            <person name="Friml J."/>
            <person name="Beilby M."/>
            <person name="Dolan L."/>
            <person name="Kohara Y."/>
            <person name="Sugano S."/>
            <person name="Fujiyama A."/>
            <person name="Delaux P.-M."/>
            <person name="Quint M."/>
            <person name="TheiBen G."/>
            <person name="Hagemann M."/>
            <person name="Harholt J."/>
            <person name="Dunand C."/>
            <person name="Zachgo S."/>
            <person name="Langdale J."/>
            <person name="Maumus F."/>
            <person name="Straeten D.V.D."/>
            <person name="Gould S.B."/>
            <person name="Rensing S.A."/>
        </authorList>
    </citation>
    <scope>NUCLEOTIDE SEQUENCE [LARGE SCALE GENOMIC DNA]</scope>
    <source>
        <strain evidence="5 6">S276</strain>
    </source>
</reference>
<feature type="domain" description="RRM" evidence="4">
    <location>
        <begin position="182"/>
        <end position="268"/>
    </location>
</feature>
<organism evidence="5 6">
    <name type="scientific">Chara braunii</name>
    <name type="common">Braun's stonewort</name>
    <dbReference type="NCBI Taxonomy" id="69332"/>
    <lineage>
        <taxon>Eukaryota</taxon>
        <taxon>Viridiplantae</taxon>
        <taxon>Streptophyta</taxon>
        <taxon>Charophyceae</taxon>
        <taxon>Charales</taxon>
        <taxon>Characeae</taxon>
        <taxon>Chara</taxon>
    </lineage>
</organism>
<dbReference type="Gramene" id="GBG83830">
    <property type="protein sequence ID" value="GBG83830"/>
    <property type="gene ID" value="CBR_g37630"/>
</dbReference>
<dbReference type="InterPro" id="IPR035979">
    <property type="entry name" value="RBD_domain_sf"/>
</dbReference>
<proteinExistence type="predicted"/>
<dbReference type="SUPFAM" id="SSF54928">
    <property type="entry name" value="RNA-binding domain, RBD"/>
    <property type="match status" value="1"/>
</dbReference>
<evidence type="ECO:0000256" key="1">
    <source>
        <dbReference type="ARBA" id="ARBA00022884"/>
    </source>
</evidence>
<gene>
    <name evidence="5" type="ORF">CBR_g37630</name>
</gene>
<dbReference type="InterPro" id="IPR012677">
    <property type="entry name" value="Nucleotide-bd_a/b_plait_sf"/>
</dbReference>
<keyword evidence="1 2" id="KW-0694">RNA-binding</keyword>
<protein>
    <recommendedName>
        <fullName evidence="4">RRM domain-containing protein</fullName>
    </recommendedName>
</protein>
<evidence type="ECO:0000256" key="2">
    <source>
        <dbReference type="PROSITE-ProRule" id="PRU00176"/>
    </source>
</evidence>
<name>A0A388LNA3_CHABU</name>
<accession>A0A388LNA3</accession>
<dbReference type="PANTHER" id="PTHR10501">
    <property type="entry name" value="U1 SMALL NUCLEAR RIBONUCLEOPROTEIN A/U2 SMALL NUCLEAR RIBONUCLEOPROTEIN B"/>
    <property type="match status" value="1"/>
</dbReference>
<evidence type="ECO:0000256" key="3">
    <source>
        <dbReference type="SAM" id="MobiDB-lite"/>
    </source>
</evidence>
<comment type="caution">
    <text evidence="5">The sequence shown here is derived from an EMBL/GenBank/DDBJ whole genome shotgun (WGS) entry which is preliminary data.</text>
</comment>
<keyword evidence="6" id="KW-1185">Reference proteome</keyword>